<dbReference type="AlphaFoldDB" id="A0A9Q3DIS3"/>
<evidence type="ECO:0000313" key="3">
    <source>
        <dbReference type="Proteomes" id="UP000765509"/>
    </source>
</evidence>
<comment type="caution">
    <text evidence="2">The sequence shown here is derived from an EMBL/GenBank/DDBJ whole genome shotgun (WGS) entry which is preliminary data.</text>
</comment>
<keyword evidence="1" id="KW-0732">Signal</keyword>
<evidence type="ECO:0000256" key="1">
    <source>
        <dbReference type="SAM" id="SignalP"/>
    </source>
</evidence>
<keyword evidence="3" id="KW-1185">Reference proteome</keyword>
<dbReference type="Proteomes" id="UP000765509">
    <property type="component" value="Unassembled WGS sequence"/>
</dbReference>
<feature type="signal peptide" evidence="1">
    <location>
        <begin position="1"/>
        <end position="18"/>
    </location>
</feature>
<protein>
    <submittedName>
        <fullName evidence="2">Uncharacterized protein</fullName>
    </submittedName>
</protein>
<evidence type="ECO:0000313" key="2">
    <source>
        <dbReference type="EMBL" id="MBW0501770.1"/>
    </source>
</evidence>
<feature type="chain" id="PRO_5040398077" evidence="1">
    <location>
        <begin position="19"/>
        <end position="154"/>
    </location>
</feature>
<name>A0A9Q3DIS3_9BASI</name>
<organism evidence="2 3">
    <name type="scientific">Austropuccinia psidii MF-1</name>
    <dbReference type="NCBI Taxonomy" id="1389203"/>
    <lineage>
        <taxon>Eukaryota</taxon>
        <taxon>Fungi</taxon>
        <taxon>Dikarya</taxon>
        <taxon>Basidiomycota</taxon>
        <taxon>Pucciniomycotina</taxon>
        <taxon>Pucciniomycetes</taxon>
        <taxon>Pucciniales</taxon>
        <taxon>Sphaerophragmiaceae</taxon>
        <taxon>Austropuccinia</taxon>
    </lineage>
</organism>
<reference evidence="2" key="1">
    <citation type="submission" date="2021-03" db="EMBL/GenBank/DDBJ databases">
        <title>Draft genome sequence of rust myrtle Austropuccinia psidii MF-1, a brazilian biotype.</title>
        <authorList>
            <person name="Quecine M.C."/>
            <person name="Pachon D.M.R."/>
            <person name="Bonatelli M.L."/>
            <person name="Correr F.H."/>
            <person name="Franceschini L.M."/>
            <person name="Leite T.F."/>
            <person name="Margarido G.R.A."/>
            <person name="Almeida C.A."/>
            <person name="Ferrarezi J.A."/>
            <person name="Labate C.A."/>
        </authorList>
    </citation>
    <scope>NUCLEOTIDE SEQUENCE</scope>
    <source>
        <strain evidence="2">MF-1</strain>
    </source>
</reference>
<dbReference type="EMBL" id="AVOT02016490">
    <property type="protein sequence ID" value="MBW0501770.1"/>
    <property type="molecule type" value="Genomic_DNA"/>
</dbReference>
<accession>A0A9Q3DIS3</accession>
<sequence length="154" mass="16935">MCRLSSAILMLACHALFAASPSYQIAVGGNPNLKGHNSIKTVTCSISYLHIYRSDQMSCLTSSGESYSVPPTSCYLPNSNKNHNSMDQLIFRSCVGHSQIFEKVKADEFWAMPFPQRINVTSGKIIGNPRFGVPKTGLSCAWSDLRPLCDIPYP</sequence>
<proteinExistence type="predicted"/>
<gene>
    <name evidence="2" type="ORF">O181_041485</name>
</gene>